<keyword evidence="3 6" id="KW-0812">Transmembrane</keyword>
<dbReference type="CDD" id="cd07731">
    <property type="entry name" value="ComA-like_MBL-fold"/>
    <property type="match status" value="1"/>
</dbReference>
<evidence type="ECO:0000256" key="2">
    <source>
        <dbReference type="ARBA" id="ARBA00022475"/>
    </source>
</evidence>
<evidence type="ECO:0000313" key="9">
    <source>
        <dbReference type="Proteomes" id="UP000177701"/>
    </source>
</evidence>
<dbReference type="InterPro" id="IPR004477">
    <property type="entry name" value="ComEC_N"/>
</dbReference>
<accession>A0A1F5A920</accession>
<organism evidence="8 9">
    <name type="scientific">Candidatus Sediminicultor quintus</name>
    <dbReference type="NCBI Taxonomy" id="1797291"/>
    <lineage>
        <taxon>Bacteria</taxon>
        <taxon>Pseudomonadati</taxon>
        <taxon>Atribacterota</taxon>
        <taxon>Candidatus Phoenicimicrobiia</taxon>
        <taxon>Candidatus Pheonicimicrobiales</taxon>
        <taxon>Candidatus Phoenicimicrobiaceae</taxon>
        <taxon>Candidatus Sediminicultor</taxon>
    </lineage>
</organism>
<dbReference type="InterPro" id="IPR035681">
    <property type="entry name" value="ComA-like_MBL"/>
</dbReference>
<dbReference type="PANTHER" id="PTHR30619">
    <property type="entry name" value="DNA INTERNALIZATION/COMPETENCE PROTEIN COMEC/REC2"/>
    <property type="match status" value="1"/>
</dbReference>
<evidence type="ECO:0000256" key="6">
    <source>
        <dbReference type="SAM" id="Phobius"/>
    </source>
</evidence>
<proteinExistence type="predicted"/>
<dbReference type="InterPro" id="IPR036866">
    <property type="entry name" value="RibonucZ/Hydroxyglut_hydro"/>
</dbReference>
<feature type="transmembrane region" description="Helical" evidence="6">
    <location>
        <begin position="393"/>
        <end position="411"/>
    </location>
</feature>
<evidence type="ECO:0000256" key="1">
    <source>
        <dbReference type="ARBA" id="ARBA00004651"/>
    </source>
</evidence>
<comment type="caution">
    <text evidence="8">The sequence shown here is derived from an EMBL/GenBank/DDBJ whole genome shotgun (WGS) entry which is preliminary data.</text>
</comment>
<dbReference type="EMBL" id="MEYH01000069">
    <property type="protein sequence ID" value="OGD15060.1"/>
    <property type="molecule type" value="Genomic_DNA"/>
</dbReference>
<dbReference type="Pfam" id="PF13567">
    <property type="entry name" value="DUF4131"/>
    <property type="match status" value="1"/>
</dbReference>
<feature type="transmembrane region" description="Helical" evidence="6">
    <location>
        <begin position="40"/>
        <end position="59"/>
    </location>
</feature>
<dbReference type="InterPro" id="IPR025405">
    <property type="entry name" value="DUF4131"/>
</dbReference>
<feature type="transmembrane region" description="Helical" evidence="6">
    <location>
        <begin position="423"/>
        <end position="452"/>
    </location>
</feature>
<gene>
    <name evidence="8" type="ORF">A2V47_06355</name>
</gene>
<dbReference type="SMART" id="SM00849">
    <property type="entry name" value="Lactamase_B"/>
    <property type="match status" value="1"/>
</dbReference>
<feature type="transmembrane region" description="Helical" evidence="6">
    <location>
        <begin position="295"/>
        <end position="325"/>
    </location>
</feature>
<feature type="transmembrane region" description="Helical" evidence="6">
    <location>
        <begin position="65"/>
        <end position="83"/>
    </location>
</feature>
<feature type="transmembrane region" description="Helical" evidence="6">
    <location>
        <begin position="15"/>
        <end position="33"/>
    </location>
</feature>
<feature type="domain" description="Metallo-beta-lactamase" evidence="7">
    <location>
        <begin position="548"/>
        <end position="753"/>
    </location>
</feature>
<dbReference type="NCBIfam" id="TIGR00360">
    <property type="entry name" value="ComEC_N-term"/>
    <property type="match status" value="1"/>
</dbReference>
<dbReference type="InterPro" id="IPR052159">
    <property type="entry name" value="Competence_DNA_uptake"/>
</dbReference>
<dbReference type="AlphaFoldDB" id="A0A1F5A920"/>
<feature type="transmembrane region" description="Helical" evidence="6">
    <location>
        <begin position="516"/>
        <end position="534"/>
    </location>
</feature>
<keyword evidence="2" id="KW-1003">Cell membrane</keyword>
<dbReference type="SUPFAM" id="SSF56281">
    <property type="entry name" value="Metallo-hydrolase/oxidoreductase"/>
    <property type="match status" value="1"/>
</dbReference>
<feature type="transmembrane region" description="Helical" evidence="6">
    <location>
        <begin position="337"/>
        <end position="355"/>
    </location>
</feature>
<sequence length="801" mass="90476">MCPVKNISSDNKYNTIRPLPIILTIYIIGIIYGKFLHINLIFLFSIIILLMLISIISFVKQWNTTTALLFLIIFLIGIFNYNLNSNPVGANHIAYFVEDKKLTIVCTVLDKEYYPNQEKISFKVEANQIERGDYSIRTQGLILVNTYLGDCPYEYGDVLEIKGKLEKPEGPKNFGEFDYELYLAREKVFTYLNIWQEKDIRKIGENDSNFLVSFSLSARDKINEITKKTLPPPYNFLLVGMLLGEKEFVPPHLREIFSEAGIMHILAVSGLHVGIIAMALLAFLSILRIPKKLKLLILVLILIMYASITGFRPSVLRATIMFILLIGGKLINRNRNLNISLFLAAFLILLSNPLILFDAGFLLSFIVTFFIINLAPILQGLFSKIVVWIKNPLAVSTAAWIGIFPLSAYFFTKVSIISIVSNIFIIPLTGIAVILGFLTFFVGLASIFLAGIIANINYLVLNLITLIAKSFSSLPFAFIYVAQPSIMVIILYYLMVFFIIEIFYKKTLAQKIKKKAVLIALAIILLIIIVQVFYPADNLKVNFINVGEGDCILIEAPNKINILIDGGGTPLSDFDVGSKIVIPYLRRKGINKIDLLILTHPDLDHLEGLLPVLMEFKVDMVLDSGLPCDSSEYKEFISLILKKDIPYYKAKAGDNFIFSSNLEIFLLNPLYDSDFYEEPDFNNASIVVKLFYRNADFLFTGDIEEAAEKKLLIWQNILQSDILKVGHHGSATSTNLEFLDKVNPSIAVITVGKNSYGHPSQKTIERLEDKNIPIYRTDKDGTITIRTNGQEYWIRTMKGDN</sequence>
<dbReference type="Pfam" id="PF00753">
    <property type="entry name" value="Lactamase_B"/>
    <property type="match status" value="1"/>
</dbReference>
<dbReference type="PANTHER" id="PTHR30619:SF7">
    <property type="entry name" value="BETA-LACTAMASE DOMAIN PROTEIN"/>
    <property type="match status" value="1"/>
</dbReference>
<dbReference type="Gene3D" id="3.60.15.10">
    <property type="entry name" value="Ribonuclease Z/Hydroxyacylglutathione hydrolase-like"/>
    <property type="match status" value="1"/>
</dbReference>
<dbReference type="Pfam" id="PF03772">
    <property type="entry name" value="Competence"/>
    <property type="match status" value="1"/>
</dbReference>
<feature type="transmembrane region" description="Helical" evidence="6">
    <location>
        <begin position="262"/>
        <end position="289"/>
    </location>
</feature>
<dbReference type="InterPro" id="IPR001279">
    <property type="entry name" value="Metallo-B-lactamas"/>
</dbReference>
<evidence type="ECO:0000313" key="8">
    <source>
        <dbReference type="EMBL" id="OGD15060.1"/>
    </source>
</evidence>
<reference evidence="8 9" key="1">
    <citation type="journal article" date="2016" name="Nat. Commun.">
        <title>Thousands of microbial genomes shed light on interconnected biogeochemical processes in an aquifer system.</title>
        <authorList>
            <person name="Anantharaman K."/>
            <person name="Brown C.T."/>
            <person name="Hug L.A."/>
            <person name="Sharon I."/>
            <person name="Castelle C.J."/>
            <person name="Probst A.J."/>
            <person name="Thomas B.C."/>
            <person name="Singh A."/>
            <person name="Wilkins M.J."/>
            <person name="Karaoz U."/>
            <person name="Brodie E.L."/>
            <person name="Williams K.H."/>
            <person name="Hubbard S.S."/>
            <person name="Banfield J.F."/>
        </authorList>
    </citation>
    <scope>NUCLEOTIDE SEQUENCE [LARGE SCALE GENOMIC DNA]</scope>
</reference>
<dbReference type="GO" id="GO:0030420">
    <property type="term" value="P:establishment of competence for transformation"/>
    <property type="evidence" value="ECO:0007669"/>
    <property type="project" value="InterPro"/>
</dbReference>
<comment type="subcellular location">
    <subcellularLocation>
        <location evidence="1">Cell membrane</location>
        <topology evidence="1">Multi-pass membrane protein</topology>
    </subcellularLocation>
</comment>
<feature type="transmembrane region" description="Helical" evidence="6">
    <location>
        <begin position="486"/>
        <end position="504"/>
    </location>
</feature>
<evidence type="ECO:0000256" key="4">
    <source>
        <dbReference type="ARBA" id="ARBA00022989"/>
    </source>
</evidence>
<evidence type="ECO:0000259" key="7">
    <source>
        <dbReference type="SMART" id="SM00849"/>
    </source>
</evidence>
<dbReference type="NCBIfam" id="TIGR00361">
    <property type="entry name" value="ComEC_Rec2"/>
    <property type="match status" value="1"/>
</dbReference>
<dbReference type="STRING" id="1797291.A2V47_06355"/>
<evidence type="ECO:0000256" key="5">
    <source>
        <dbReference type="ARBA" id="ARBA00023136"/>
    </source>
</evidence>
<protein>
    <submittedName>
        <fullName evidence="8">DNA internalization-related competence protein ComEC/Rec2</fullName>
    </submittedName>
</protein>
<keyword evidence="5 6" id="KW-0472">Membrane</keyword>
<dbReference type="GO" id="GO:0005886">
    <property type="term" value="C:plasma membrane"/>
    <property type="evidence" value="ECO:0007669"/>
    <property type="project" value="UniProtKB-SubCell"/>
</dbReference>
<dbReference type="Proteomes" id="UP000177701">
    <property type="component" value="Unassembled WGS sequence"/>
</dbReference>
<name>A0A1F5A920_9BACT</name>
<evidence type="ECO:0000256" key="3">
    <source>
        <dbReference type="ARBA" id="ARBA00022692"/>
    </source>
</evidence>
<dbReference type="InterPro" id="IPR004797">
    <property type="entry name" value="Competence_ComEC/Rec2"/>
</dbReference>
<keyword evidence="4 6" id="KW-1133">Transmembrane helix</keyword>
<feature type="transmembrane region" description="Helical" evidence="6">
    <location>
        <begin position="361"/>
        <end position="381"/>
    </location>
</feature>